<dbReference type="InterPro" id="IPR011343">
    <property type="entry name" value="DeoC"/>
</dbReference>
<dbReference type="AlphaFoldDB" id="A0A926DHP3"/>
<organism evidence="4 5">
    <name type="scientific">Guopingia tenuis</name>
    <dbReference type="NCBI Taxonomy" id="2763656"/>
    <lineage>
        <taxon>Bacteria</taxon>
        <taxon>Bacillati</taxon>
        <taxon>Bacillota</taxon>
        <taxon>Clostridia</taxon>
        <taxon>Christensenellales</taxon>
        <taxon>Christensenellaceae</taxon>
        <taxon>Guopingia</taxon>
    </lineage>
</organism>
<dbReference type="GO" id="GO:0009264">
    <property type="term" value="P:deoxyribonucleotide catabolic process"/>
    <property type="evidence" value="ECO:0007669"/>
    <property type="project" value="UniProtKB-UniRule"/>
</dbReference>
<dbReference type="GO" id="GO:0005737">
    <property type="term" value="C:cytoplasm"/>
    <property type="evidence" value="ECO:0007669"/>
    <property type="project" value="InterPro"/>
</dbReference>
<comment type="caution">
    <text evidence="4">The sequence shown here is derived from an EMBL/GenBank/DDBJ whole genome shotgun (WGS) entry which is preliminary data.</text>
</comment>
<gene>
    <name evidence="4" type="primary">deoC</name>
    <name evidence="4" type="ORF">H8693_00840</name>
</gene>
<dbReference type="PIRSF" id="PIRSF001357">
    <property type="entry name" value="DeoC"/>
    <property type="match status" value="1"/>
</dbReference>
<keyword evidence="4" id="KW-0456">Lyase</keyword>
<dbReference type="Proteomes" id="UP000617951">
    <property type="component" value="Unassembled WGS sequence"/>
</dbReference>
<dbReference type="Gene3D" id="3.20.20.70">
    <property type="entry name" value="Aldolase class I"/>
    <property type="match status" value="1"/>
</dbReference>
<dbReference type="EMBL" id="JACRSS010000001">
    <property type="protein sequence ID" value="MBC8537479.1"/>
    <property type="molecule type" value="Genomic_DNA"/>
</dbReference>
<dbReference type="SMART" id="SM01133">
    <property type="entry name" value="DeoC"/>
    <property type="match status" value="1"/>
</dbReference>
<evidence type="ECO:0000256" key="2">
    <source>
        <dbReference type="ARBA" id="ARBA00023270"/>
    </source>
</evidence>
<protein>
    <recommendedName>
        <fullName evidence="3">Deoxyribose-phosphate aldolase</fullName>
        <ecNumber evidence="3">4.1.2.4</ecNumber>
    </recommendedName>
</protein>
<dbReference type="PANTHER" id="PTHR10889">
    <property type="entry name" value="DEOXYRIBOSE-PHOSPHATE ALDOLASE"/>
    <property type="match status" value="1"/>
</dbReference>
<evidence type="ECO:0000313" key="4">
    <source>
        <dbReference type="EMBL" id="MBC8537479.1"/>
    </source>
</evidence>
<dbReference type="GO" id="GO:0004139">
    <property type="term" value="F:deoxyribose-phosphate aldolase activity"/>
    <property type="evidence" value="ECO:0007669"/>
    <property type="project" value="UniProtKB-UniRule"/>
</dbReference>
<proteinExistence type="predicted"/>
<reference evidence="4" key="1">
    <citation type="submission" date="2020-08" db="EMBL/GenBank/DDBJ databases">
        <title>Genome public.</title>
        <authorList>
            <person name="Liu C."/>
            <person name="Sun Q."/>
        </authorList>
    </citation>
    <scope>NUCLEOTIDE SEQUENCE</scope>
    <source>
        <strain evidence="4">NSJ-63</strain>
    </source>
</reference>
<keyword evidence="1" id="KW-0963">Cytoplasm</keyword>
<dbReference type="GO" id="GO:0016052">
    <property type="term" value="P:carbohydrate catabolic process"/>
    <property type="evidence" value="ECO:0007669"/>
    <property type="project" value="TreeGrafter"/>
</dbReference>
<dbReference type="EC" id="4.1.2.4" evidence="3"/>
<dbReference type="InterPro" id="IPR002915">
    <property type="entry name" value="DeoC/FbaB/LacD_aldolase"/>
</dbReference>
<keyword evidence="2" id="KW-0704">Schiff base</keyword>
<name>A0A926DHP3_9FIRM</name>
<dbReference type="InterPro" id="IPR013785">
    <property type="entry name" value="Aldolase_TIM"/>
</dbReference>
<dbReference type="NCBIfam" id="TIGR00126">
    <property type="entry name" value="deoC"/>
    <property type="match status" value="1"/>
</dbReference>
<accession>A0A926DHP3</accession>
<dbReference type="SUPFAM" id="SSF51569">
    <property type="entry name" value="Aldolase"/>
    <property type="match status" value="1"/>
</dbReference>
<sequence>MALNGKELAKIVDATVINPDATVADMEYLIEKAKEYHFGVAVGLQCYNQMLIDALQGTGIKVLGAGGMSGVTPLDTKLYMAKACVEQGCGEIESFLNVSYLKSGMYDEIVKETRAIREIAKDQVYKVILETPLLNDEEIATACEVLIDGGVDFVKTGTGTLGATDIHTIEVMAKAVKGRVGMKASGGIRTIETVDAMMELGVTRFGIGLKSALKVLEAADNR</sequence>
<evidence type="ECO:0000256" key="1">
    <source>
        <dbReference type="ARBA" id="ARBA00022490"/>
    </source>
</evidence>
<keyword evidence="5" id="KW-1185">Reference proteome</keyword>
<evidence type="ECO:0000313" key="5">
    <source>
        <dbReference type="Proteomes" id="UP000617951"/>
    </source>
</evidence>
<dbReference type="Pfam" id="PF01791">
    <property type="entry name" value="DeoC"/>
    <property type="match status" value="1"/>
</dbReference>
<evidence type="ECO:0000256" key="3">
    <source>
        <dbReference type="NCBIfam" id="TIGR00126"/>
    </source>
</evidence>
<dbReference type="RefSeq" id="WP_249279387.1">
    <property type="nucleotide sequence ID" value="NZ_JACRSS010000001.1"/>
</dbReference>
<dbReference type="PANTHER" id="PTHR10889:SF1">
    <property type="entry name" value="DEOXYRIBOSE-PHOSPHATE ALDOLASE"/>
    <property type="match status" value="1"/>
</dbReference>